<dbReference type="SUPFAM" id="SSF161084">
    <property type="entry name" value="MAPEG domain-like"/>
    <property type="match status" value="1"/>
</dbReference>
<evidence type="ECO:0000256" key="1">
    <source>
        <dbReference type="ARBA" id="ARBA00004370"/>
    </source>
</evidence>
<evidence type="ECO:0000256" key="2">
    <source>
        <dbReference type="ARBA" id="ARBA00022692"/>
    </source>
</evidence>
<keyword evidence="4 5" id="KW-0472">Membrane</keyword>
<dbReference type="EMBL" id="MU032351">
    <property type="protein sequence ID" value="KAF3761723.1"/>
    <property type="molecule type" value="Genomic_DNA"/>
</dbReference>
<comment type="caution">
    <text evidence="6">The sequence shown here is derived from an EMBL/GenBank/DDBJ whole genome shotgun (WGS) entry which is preliminary data.</text>
</comment>
<proteinExistence type="predicted"/>
<gene>
    <name evidence="6" type="ORF">M406DRAFT_342457</name>
</gene>
<dbReference type="InterPro" id="IPR023352">
    <property type="entry name" value="MAPEG-like_dom_sf"/>
</dbReference>
<evidence type="ECO:0000256" key="3">
    <source>
        <dbReference type="ARBA" id="ARBA00022989"/>
    </source>
</evidence>
<dbReference type="GeneID" id="63838904"/>
<evidence type="ECO:0000256" key="4">
    <source>
        <dbReference type="ARBA" id="ARBA00023136"/>
    </source>
</evidence>
<accession>A0A9P4XVK9</accession>
<organism evidence="6 7">
    <name type="scientific">Cryphonectria parasitica (strain ATCC 38755 / EP155)</name>
    <dbReference type="NCBI Taxonomy" id="660469"/>
    <lineage>
        <taxon>Eukaryota</taxon>
        <taxon>Fungi</taxon>
        <taxon>Dikarya</taxon>
        <taxon>Ascomycota</taxon>
        <taxon>Pezizomycotina</taxon>
        <taxon>Sordariomycetes</taxon>
        <taxon>Sordariomycetidae</taxon>
        <taxon>Diaporthales</taxon>
        <taxon>Cryphonectriaceae</taxon>
        <taxon>Cryphonectria-Endothia species complex</taxon>
        <taxon>Cryphonectria</taxon>
    </lineage>
</organism>
<dbReference type="OrthoDB" id="19091at2759"/>
<keyword evidence="7" id="KW-1185">Reference proteome</keyword>
<evidence type="ECO:0000313" key="6">
    <source>
        <dbReference type="EMBL" id="KAF3761723.1"/>
    </source>
</evidence>
<dbReference type="PANTHER" id="PTHR35814">
    <property type="match status" value="1"/>
</dbReference>
<dbReference type="Pfam" id="PF01124">
    <property type="entry name" value="MAPEG"/>
    <property type="match status" value="1"/>
</dbReference>
<dbReference type="Gene3D" id="1.20.120.550">
    <property type="entry name" value="Membrane associated eicosanoid/glutathione metabolism-like domain"/>
    <property type="match status" value="1"/>
</dbReference>
<dbReference type="GO" id="GO:0016020">
    <property type="term" value="C:membrane"/>
    <property type="evidence" value="ECO:0007669"/>
    <property type="project" value="UniProtKB-SubCell"/>
</dbReference>
<reference evidence="6" key="1">
    <citation type="journal article" date="2020" name="Phytopathology">
        <title>Genome sequence of the chestnut blight fungus Cryphonectria parasitica EP155: A fundamental resource for an archetypical invasive plant pathogen.</title>
        <authorList>
            <person name="Crouch J.A."/>
            <person name="Dawe A."/>
            <person name="Aerts A."/>
            <person name="Barry K."/>
            <person name="Churchill A.C.L."/>
            <person name="Grimwood J."/>
            <person name="Hillman B."/>
            <person name="Milgroom M.G."/>
            <person name="Pangilinan J."/>
            <person name="Smith M."/>
            <person name="Salamov A."/>
            <person name="Schmutz J."/>
            <person name="Yadav J."/>
            <person name="Grigoriev I.V."/>
            <person name="Nuss D."/>
        </authorList>
    </citation>
    <scope>NUCLEOTIDE SEQUENCE</scope>
    <source>
        <strain evidence="6">EP155</strain>
    </source>
</reference>
<keyword evidence="2 5" id="KW-0812">Transmembrane</keyword>
<sequence length="157" mass="16567">MASYNSSVGLGQAKLLPVTGGFALPFTVYLLWLSARCVWIRNSSDAFSGGARAAKKTEQSNGYNDLQVATRAHANFVENVPLALVLAGTAELNGANRTALSVVLGGLFILRVLHAELGLFRPGSMSVGRPLGYFGTCALLGGLAWYNACLVGDYWGP</sequence>
<dbReference type="RefSeq" id="XP_040772702.1">
    <property type="nucleotide sequence ID" value="XM_040921775.1"/>
</dbReference>
<name>A0A9P4XVK9_CRYP1</name>
<evidence type="ECO:0008006" key="8">
    <source>
        <dbReference type="Google" id="ProtNLM"/>
    </source>
</evidence>
<dbReference type="PANTHER" id="PTHR35814:SF1">
    <property type="entry name" value="GLUTATHIONE S-TRANSFERASE-RELATED"/>
    <property type="match status" value="1"/>
</dbReference>
<evidence type="ECO:0000256" key="5">
    <source>
        <dbReference type="SAM" id="Phobius"/>
    </source>
</evidence>
<evidence type="ECO:0000313" key="7">
    <source>
        <dbReference type="Proteomes" id="UP000803844"/>
    </source>
</evidence>
<dbReference type="Proteomes" id="UP000803844">
    <property type="component" value="Unassembled WGS sequence"/>
</dbReference>
<comment type="subcellular location">
    <subcellularLocation>
        <location evidence="1">Membrane</location>
    </subcellularLocation>
</comment>
<dbReference type="InterPro" id="IPR001129">
    <property type="entry name" value="Membr-assoc_MAPEG"/>
</dbReference>
<keyword evidence="3 5" id="KW-1133">Transmembrane helix</keyword>
<feature type="transmembrane region" description="Helical" evidence="5">
    <location>
        <begin position="131"/>
        <end position="148"/>
    </location>
</feature>
<feature type="transmembrane region" description="Helical" evidence="5">
    <location>
        <begin position="15"/>
        <end position="33"/>
    </location>
</feature>
<protein>
    <recommendedName>
        <fullName evidence="8">MAPEG family protein</fullName>
    </recommendedName>
</protein>
<dbReference type="AlphaFoldDB" id="A0A9P4XVK9"/>